<proteinExistence type="predicted"/>
<reference evidence="1" key="2">
    <citation type="submission" date="2022-01" db="EMBL/GenBank/DDBJ databases">
        <authorList>
            <person name="Yamashiro T."/>
            <person name="Shiraishi A."/>
            <person name="Satake H."/>
            <person name="Nakayama K."/>
        </authorList>
    </citation>
    <scope>NUCLEOTIDE SEQUENCE</scope>
</reference>
<evidence type="ECO:0000313" key="1">
    <source>
        <dbReference type="EMBL" id="GJT85909.1"/>
    </source>
</evidence>
<name>A0ABQ5HEA9_9ASTR</name>
<dbReference type="EMBL" id="BQNB010019496">
    <property type="protein sequence ID" value="GJT85909.1"/>
    <property type="molecule type" value="Genomic_DNA"/>
</dbReference>
<gene>
    <name evidence="1" type="ORF">Tco_1067626</name>
</gene>
<sequence length="148" mass="17234">MLFIMLSMEAGGSKDHPPMLALGNYVQWKSRIKRYIDTKPNSELIHYCLQNPPYTYQWAEKTVPLLKVLLVVPDVWRFSVLTAREYGHVLRECQKPKRVKDVGLSPRKDVIVQTEELEAHYMYHGTYSRGLRQSIDNSGTIFDDEPCF</sequence>
<organism evidence="1 2">
    <name type="scientific">Tanacetum coccineum</name>
    <dbReference type="NCBI Taxonomy" id="301880"/>
    <lineage>
        <taxon>Eukaryota</taxon>
        <taxon>Viridiplantae</taxon>
        <taxon>Streptophyta</taxon>
        <taxon>Embryophyta</taxon>
        <taxon>Tracheophyta</taxon>
        <taxon>Spermatophyta</taxon>
        <taxon>Magnoliopsida</taxon>
        <taxon>eudicotyledons</taxon>
        <taxon>Gunneridae</taxon>
        <taxon>Pentapetalae</taxon>
        <taxon>asterids</taxon>
        <taxon>campanulids</taxon>
        <taxon>Asterales</taxon>
        <taxon>Asteraceae</taxon>
        <taxon>Asteroideae</taxon>
        <taxon>Anthemideae</taxon>
        <taxon>Anthemidinae</taxon>
        <taxon>Tanacetum</taxon>
    </lineage>
</organism>
<protein>
    <submittedName>
        <fullName evidence="1">Uncharacterized protein</fullName>
    </submittedName>
</protein>
<evidence type="ECO:0000313" key="2">
    <source>
        <dbReference type="Proteomes" id="UP001151760"/>
    </source>
</evidence>
<reference evidence="1" key="1">
    <citation type="journal article" date="2022" name="Int. J. Mol. Sci.">
        <title>Draft Genome of Tanacetum Coccineum: Genomic Comparison of Closely Related Tanacetum-Family Plants.</title>
        <authorList>
            <person name="Yamashiro T."/>
            <person name="Shiraishi A."/>
            <person name="Nakayama K."/>
            <person name="Satake H."/>
        </authorList>
    </citation>
    <scope>NUCLEOTIDE SEQUENCE</scope>
</reference>
<dbReference type="Proteomes" id="UP001151760">
    <property type="component" value="Unassembled WGS sequence"/>
</dbReference>
<accession>A0ABQ5HEA9</accession>
<comment type="caution">
    <text evidence="1">The sequence shown here is derived from an EMBL/GenBank/DDBJ whole genome shotgun (WGS) entry which is preliminary data.</text>
</comment>
<keyword evidence="2" id="KW-1185">Reference proteome</keyword>